<keyword evidence="7" id="KW-0378">Hydrolase</keyword>
<keyword evidence="4" id="KW-0479">Metal-binding</keyword>
<dbReference type="Gene3D" id="1.10.10.10">
    <property type="entry name" value="Winged helix-like DNA-binding domain superfamily/Winged helix DNA-binding domain"/>
    <property type="match status" value="1"/>
</dbReference>
<name>A0A1H9UI01_9BACI</name>
<dbReference type="GO" id="GO:0009432">
    <property type="term" value="P:SOS response"/>
    <property type="evidence" value="ECO:0007669"/>
    <property type="project" value="UniProtKB-UniRule"/>
</dbReference>
<dbReference type="GO" id="GO:0005524">
    <property type="term" value="F:ATP binding"/>
    <property type="evidence" value="ECO:0007669"/>
    <property type="project" value="UniProtKB-KW"/>
</dbReference>
<dbReference type="AlphaFoldDB" id="A0A1H9UI01"/>
<dbReference type="PROSITE" id="PS50967">
    <property type="entry name" value="HRDC"/>
    <property type="match status" value="1"/>
</dbReference>
<comment type="catalytic activity">
    <reaction evidence="15">
        <text>Couples ATP hydrolysis with the unwinding of duplex DNA by translocating in the 3'-5' direction.</text>
        <dbReference type="EC" id="5.6.2.4"/>
    </reaction>
</comment>
<evidence type="ECO:0000256" key="7">
    <source>
        <dbReference type="ARBA" id="ARBA00022801"/>
    </source>
</evidence>
<evidence type="ECO:0000256" key="5">
    <source>
        <dbReference type="ARBA" id="ARBA00022741"/>
    </source>
</evidence>
<dbReference type="GO" id="GO:0030894">
    <property type="term" value="C:replisome"/>
    <property type="evidence" value="ECO:0007669"/>
    <property type="project" value="TreeGrafter"/>
</dbReference>
<dbReference type="FunFam" id="3.40.50.300:FF:001389">
    <property type="entry name" value="ATP-dependent DNA helicase RecQ"/>
    <property type="match status" value="1"/>
</dbReference>
<feature type="domain" description="Helicase ATP-binding" evidence="18">
    <location>
        <begin position="26"/>
        <end position="195"/>
    </location>
</feature>
<dbReference type="InterPro" id="IPR036390">
    <property type="entry name" value="WH_DNA-bd_sf"/>
</dbReference>
<reference evidence="21" key="1">
    <citation type="submission" date="2016-10" db="EMBL/GenBank/DDBJ databases">
        <authorList>
            <person name="de Groot N.N."/>
        </authorList>
    </citation>
    <scope>NUCLEOTIDE SEQUENCE [LARGE SCALE GENOMIC DNA]</scope>
    <source>
        <strain evidence="21">10nlg</strain>
    </source>
</reference>
<dbReference type="PROSITE" id="PS51192">
    <property type="entry name" value="HELICASE_ATP_BIND_1"/>
    <property type="match status" value="1"/>
</dbReference>
<dbReference type="Proteomes" id="UP000199318">
    <property type="component" value="Unassembled WGS sequence"/>
</dbReference>
<keyword evidence="6" id="KW-0227">DNA damage</keyword>
<proteinExistence type="inferred from homology"/>
<evidence type="ECO:0000313" key="20">
    <source>
        <dbReference type="EMBL" id="SES09095.1"/>
    </source>
</evidence>
<keyword evidence="14" id="KW-0413">Isomerase</keyword>
<dbReference type="GO" id="GO:0006260">
    <property type="term" value="P:DNA replication"/>
    <property type="evidence" value="ECO:0007669"/>
    <property type="project" value="InterPro"/>
</dbReference>
<keyword evidence="21" id="KW-1185">Reference proteome</keyword>
<dbReference type="InterPro" id="IPR032284">
    <property type="entry name" value="RecQ_Zn-bd"/>
</dbReference>
<comment type="similarity">
    <text evidence="3">Belongs to the helicase family. RecQ subfamily.</text>
</comment>
<evidence type="ECO:0000313" key="21">
    <source>
        <dbReference type="Proteomes" id="UP000199318"/>
    </source>
</evidence>
<keyword evidence="9" id="KW-0862">Zinc</keyword>
<dbReference type="PROSITE" id="PS51194">
    <property type="entry name" value="HELICASE_CTER"/>
    <property type="match status" value="1"/>
</dbReference>
<dbReference type="GO" id="GO:0006281">
    <property type="term" value="P:DNA repair"/>
    <property type="evidence" value="ECO:0007669"/>
    <property type="project" value="UniProtKB-KW"/>
</dbReference>
<sequence>MLKDAQEILKHYYGHEAFRDGQETIMQHLFSGASAIGIMPTGGGKSICYQIPSQLLNGVTLVISPLISLMKDQVDELKEAGIPATFLNSSLSQEEGAERFRAVRRGEYSLVYIAPERLESPSFMNMLRNLHVSLVAVDEAHCLSQWGHDFRPSYMRIPEFLAQIHPAPPVLALTATATPEVAADIRRLLDIPQERTVLTGFTRENLSFHVHKGIDRDKFIRDYVKENAKQSGIIYAATRKEVERLGAKLKKAGIAAGTYHGGMSSDERKEMQDAFVYDELTVMVATNAFGMGINKSNVRFVIHAQMPRNIESYYQEAGRAGRDGSPSECILLFHPQDTRIQQFLIDQSDLAEDRKKNEYDKLQDIVNFCHTEGCLERYILDYFGDPESDTCGKCSSCIDERSVVDITKEAQMVLSCIKRMDERFGKTIVAQVLVGSSNQKMKDFSFQRLSTYGLMKGAGQKEVMQLIDYLVASRYIALSGGQYPVLKLTEHALPVLKNEEKVMRKQTVQPKKITEDDPLFDMLRELRSQLADQNDVAPYMVFSDQTLREFCRFRPKTHTEFLKIKGVGETKLAAYGDSFISAIRTFTEQEKSSVQS</sequence>
<dbReference type="InterPro" id="IPR006293">
    <property type="entry name" value="DNA_helicase_ATP-dep_RecQ_bac"/>
</dbReference>
<dbReference type="InterPro" id="IPR010997">
    <property type="entry name" value="HRDC-like_sf"/>
</dbReference>
<dbReference type="SMART" id="SM00487">
    <property type="entry name" value="DEXDc"/>
    <property type="match status" value="1"/>
</dbReference>
<dbReference type="InterPro" id="IPR027417">
    <property type="entry name" value="P-loop_NTPase"/>
</dbReference>
<evidence type="ECO:0000256" key="8">
    <source>
        <dbReference type="ARBA" id="ARBA00022806"/>
    </source>
</evidence>
<dbReference type="EMBL" id="FOGV01000014">
    <property type="protein sequence ID" value="SES09095.1"/>
    <property type="molecule type" value="Genomic_DNA"/>
</dbReference>
<dbReference type="Pfam" id="PF00271">
    <property type="entry name" value="Helicase_C"/>
    <property type="match status" value="1"/>
</dbReference>
<organism evidence="20 21">
    <name type="scientific">Salisediminibacterium halotolerans</name>
    <dbReference type="NCBI Taxonomy" id="517425"/>
    <lineage>
        <taxon>Bacteria</taxon>
        <taxon>Bacillati</taxon>
        <taxon>Bacillota</taxon>
        <taxon>Bacilli</taxon>
        <taxon>Bacillales</taxon>
        <taxon>Bacillaceae</taxon>
        <taxon>Salisediminibacterium</taxon>
    </lineage>
</organism>
<dbReference type="InterPro" id="IPR018982">
    <property type="entry name" value="RQC_domain"/>
</dbReference>
<dbReference type="PANTHER" id="PTHR13710:SF105">
    <property type="entry name" value="ATP-DEPENDENT DNA HELICASE Q1"/>
    <property type="match status" value="1"/>
</dbReference>
<evidence type="ECO:0000259" key="17">
    <source>
        <dbReference type="PROSITE" id="PS50967"/>
    </source>
</evidence>
<dbReference type="InterPro" id="IPR002121">
    <property type="entry name" value="HRDC_dom"/>
</dbReference>
<dbReference type="GO" id="GO:0003677">
    <property type="term" value="F:DNA binding"/>
    <property type="evidence" value="ECO:0007669"/>
    <property type="project" value="UniProtKB-KW"/>
</dbReference>
<dbReference type="GO" id="GO:0043590">
    <property type="term" value="C:bacterial nucleoid"/>
    <property type="evidence" value="ECO:0007669"/>
    <property type="project" value="TreeGrafter"/>
</dbReference>
<evidence type="ECO:0000259" key="18">
    <source>
        <dbReference type="PROSITE" id="PS51192"/>
    </source>
</evidence>
<dbReference type="Pfam" id="PF16124">
    <property type="entry name" value="RecQ_Zn_bind"/>
    <property type="match status" value="1"/>
</dbReference>
<dbReference type="NCBIfam" id="TIGR00614">
    <property type="entry name" value="recQ_fam"/>
    <property type="match status" value="1"/>
</dbReference>
<evidence type="ECO:0000256" key="13">
    <source>
        <dbReference type="ARBA" id="ARBA00023204"/>
    </source>
</evidence>
<dbReference type="GO" id="GO:0005737">
    <property type="term" value="C:cytoplasm"/>
    <property type="evidence" value="ECO:0007669"/>
    <property type="project" value="TreeGrafter"/>
</dbReference>
<dbReference type="RefSeq" id="WP_093073094.1">
    <property type="nucleotide sequence ID" value="NZ_FOGV01000014.1"/>
</dbReference>
<dbReference type="SMART" id="SM00341">
    <property type="entry name" value="HRDC"/>
    <property type="match status" value="1"/>
</dbReference>
<dbReference type="GO" id="GO:0016787">
    <property type="term" value="F:hydrolase activity"/>
    <property type="evidence" value="ECO:0007669"/>
    <property type="project" value="UniProtKB-KW"/>
</dbReference>
<dbReference type="Pfam" id="PF00570">
    <property type="entry name" value="HRDC"/>
    <property type="match status" value="1"/>
</dbReference>
<evidence type="ECO:0000259" key="19">
    <source>
        <dbReference type="PROSITE" id="PS51194"/>
    </source>
</evidence>
<comment type="cofactor">
    <cofactor evidence="1">
        <name>Mg(2+)</name>
        <dbReference type="ChEBI" id="CHEBI:18420"/>
    </cofactor>
</comment>
<dbReference type="GO" id="GO:0046872">
    <property type="term" value="F:metal ion binding"/>
    <property type="evidence" value="ECO:0007669"/>
    <property type="project" value="UniProtKB-KW"/>
</dbReference>
<evidence type="ECO:0000256" key="1">
    <source>
        <dbReference type="ARBA" id="ARBA00001946"/>
    </source>
</evidence>
<evidence type="ECO:0000256" key="9">
    <source>
        <dbReference type="ARBA" id="ARBA00022833"/>
    </source>
</evidence>
<dbReference type="SUPFAM" id="SSF52540">
    <property type="entry name" value="P-loop containing nucleoside triphosphate hydrolases"/>
    <property type="match status" value="1"/>
</dbReference>
<dbReference type="CDD" id="cd18794">
    <property type="entry name" value="SF2_C_RecQ"/>
    <property type="match status" value="1"/>
</dbReference>
<dbReference type="GO" id="GO:0009378">
    <property type="term" value="F:four-way junction helicase activity"/>
    <property type="evidence" value="ECO:0007669"/>
    <property type="project" value="TreeGrafter"/>
</dbReference>
<evidence type="ECO:0000256" key="2">
    <source>
        <dbReference type="ARBA" id="ARBA00001947"/>
    </source>
</evidence>
<dbReference type="GO" id="GO:0006310">
    <property type="term" value="P:DNA recombination"/>
    <property type="evidence" value="ECO:0007669"/>
    <property type="project" value="UniProtKB-UniRule"/>
</dbReference>
<keyword evidence="5" id="KW-0547">Nucleotide-binding</keyword>
<feature type="domain" description="HRDC" evidence="17">
    <location>
        <begin position="513"/>
        <end position="593"/>
    </location>
</feature>
<evidence type="ECO:0000256" key="3">
    <source>
        <dbReference type="ARBA" id="ARBA00005446"/>
    </source>
</evidence>
<accession>A0A1H9UI01</accession>
<dbReference type="InterPro" id="IPR011545">
    <property type="entry name" value="DEAD/DEAH_box_helicase_dom"/>
</dbReference>
<dbReference type="SUPFAM" id="SSF46785">
    <property type="entry name" value="Winged helix' DNA-binding domain"/>
    <property type="match status" value="1"/>
</dbReference>
<dbReference type="SMART" id="SM00490">
    <property type="entry name" value="HELICc"/>
    <property type="match status" value="1"/>
</dbReference>
<dbReference type="SUPFAM" id="SSF47819">
    <property type="entry name" value="HRDC-like"/>
    <property type="match status" value="1"/>
</dbReference>
<dbReference type="InterPro" id="IPR004589">
    <property type="entry name" value="DNA_helicase_ATP-dep_RecQ"/>
</dbReference>
<dbReference type="InterPro" id="IPR014001">
    <property type="entry name" value="Helicase_ATP-bd"/>
</dbReference>
<keyword evidence="13" id="KW-0234">DNA repair</keyword>
<keyword evidence="12" id="KW-0233">DNA recombination</keyword>
<feature type="domain" description="Helicase C-terminal" evidence="19">
    <location>
        <begin position="219"/>
        <end position="366"/>
    </location>
</feature>
<evidence type="ECO:0000256" key="16">
    <source>
        <dbReference type="NCBIfam" id="TIGR01389"/>
    </source>
</evidence>
<dbReference type="Gene3D" id="3.40.50.300">
    <property type="entry name" value="P-loop containing nucleotide triphosphate hydrolases"/>
    <property type="match status" value="2"/>
</dbReference>
<evidence type="ECO:0000256" key="12">
    <source>
        <dbReference type="ARBA" id="ARBA00023172"/>
    </source>
</evidence>
<evidence type="ECO:0000256" key="15">
    <source>
        <dbReference type="ARBA" id="ARBA00034617"/>
    </source>
</evidence>
<evidence type="ECO:0000256" key="14">
    <source>
        <dbReference type="ARBA" id="ARBA00023235"/>
    </source>
</evidence>
<comment type="caution">
    <text evidence="20">The sequence shown here is derived from an EMBL/GenBank/DDBJ whole genome shotgun (WGS) entry which is preliminary data.</text>
</comment>
<dbReference type="OrthoDB" id="9763310at2"/>
<dbReference type="SMART" id="SM00956">
    <property type="entry name" value="RQC"/>
    <property type="match status" value="1"/>
</dbReference>
<dbReference type="Pfam" id="PF00270">
    <property type="entry name" value="DEAD"/>
    <property type="match status" value="1"/>
</dbReference>
<dbReference type="PANTHER" id="PTHR13710">
    <property type="entry name" value="DNA HELICASE RECQ FAMILY MEMBER"/>
    <property type="match status" value="1"/>
</dbReference>
<evidence type="ECO:0000256" key="6">
    <source>
        <dbReference type="ARBA" id="ARBA00022763"/>
    </source>
</evidence>
<dbReference type="Gene3D" id="1.10.150.80">
    <property type="entry name" value="HRDC domain"/>
    <property type="match status" value="1"/>
</dbReference>
<dbReference type="NCBIfam" id="TIGR01389">
    <property type="entry name" value="recQ"/>
    <property type="match status" value="1"/>
</dbReference>
<dbReference type="GO" id="GO:0043138">
    <property type="term" value="F:3'-5' DNA helicase activity"/>
    <property type="evidence" value="ECO:0007669"/>
    <property type="project" value="UniProtKB-EC"/>
</dbReference>
<dbReference type="InterPro" id="IPR036388">
    <property type="entry name" value="WH-like_DNA-bd_sf"/>
</dbReference>
<dbReference type="InterPro" id="IPR044876">
    <property type="entry name" value="HRDC_dom_sf"/>
</dbReference>
<dbReference type="Pfam" id="PF09382">
    <property type="entry name" value="RQC"/>
    <property type="match status" value="1"/>
</dbReference>
<protein>
    <recommendedName>
        <fullName evidence="16">DNA helicase RecQ</fullName>
        <ecNumber evidence="16">5.6.2.4</ecNumber>
    </recommendedName>
</protein>
<keyword evidence="10" id="KW-0067">ATP-binding</keyword>
<dbReference type="CDD" id="cd17920">
    <property type="entry name" value="DEXHc_RecQ"/>
    <property type="match status" value="1"/>
</dbReference>
<evidence type="ECO:0000256" key="10">
    <source>
        <dbReference type="ARBA" id="ARBA00022840"/>
    </source>
</evidence>
<keyword evidence="8 20" id="KW-0347">Helicase</keyword>
<evidence type="ECO:0000256" key="11">
    <source>
        <dbReference type="ARBA" id="ARBA00023125"/>
    </source>
</evidence>
<dbReference type="InterPro" id="IPR001650">
    <property type="entry name" value="Helicase_C-like"/>
</dbReference>
<keyword evidence="11" id="KW-0238">DNA-binding</keyword>
<evidence type="ECO:0000256" key="4">
    <source>
        <dbReference type="ARBA" id="ARBA00022723"/>
    </source>
</evidence>
<dbReference type="EC" id="5.6.2.4" evidence="16"/>
<comment type="cofactor">
    <cofactor evidence="2">
        <name>Zn(2+)</name>
        <dbReference type="ChEBI" id="CHEBI:29105"/>
    </cofactor>
</comment>
<dbReference type="STRING" id="1464123.SAMN05444126_11461"/>
<gene>
    <name evidence="20" type="ORF">SAMN05444126_11461</name>
</gene>